<protein>
    <submittedName>
        <fullName evidence="3">Uncharacterized protein</fullName>
    </submittedName>
</protein>
<reference evidence="3 4" key="1">
    <citation type="journal article" date="2021" name="Sci. Rep.">
        <title>Genome sequencing of the multicellular alga Astrephomene provides insights into convergent evolution of germ-soma differentiation.</title>
        <authorList>
            <person name="Yamashita S."/>
            <person name="Yamamoto K."/>
            <person name="Matsuzaki R."/>
            <person name="Suzuki S."/>
            <person name="Yamaguchi H."/>
            <person name="Hirooka S."/>
            <person name="Minakuchi Y."/>
            <person name="Miyagishima S."/>
            <person name="Kawachi M."/>
            <person name="Toyoda A."/>
            <person name="Nozaki H."/>
        </authorList>
    </citation>
    <scope>NUCLEOTIDE SEQUENCE [LARGE SCALE GENOMIC DNA]</scope>
    <source>
        <strain evidence="3 4">NIES-4017</strain>
    </source>
</reference>
<accession>A0AAD3E1P0</accession>
<dbReference type="AlphaFoldDB" id="A0AAD3E1P0"/>
<evidence type="ECO:0000313" key="3">
    <source>
        <dbReference type="EMBL" id="GFR52060.1"/>
    </source>
</evidence>
<name>A0AAD3E1P0_9CHLO</name>
<evidence type="ECO:0000256" key="2">
    <source>
        <dbReference type="SAM" id="MobiDB-lite"/>
    </source>
</evidence>
<organism evidence="3 4">
    <name type="scientific">Astrephomene gubernaculifera</name>
    <dbReference type="NCBI Taxonomy" id="47775"/>
    <lineage>
        <taxon>Eukaryota</taxon>
        <taxon>Viridiplantae</taxon>
        <taxon>Chlorophyta</taxon>
        <taxon>core chlorophytes</taxon>
        <taxon>Chlorophyceae</taxon>
        <taxon>CS clade</taxon>
        <taxon>Chlamydomonadales</taxon>
        <taxon>Astrephomenaceae</taxon>
        <taxon>Astrephomene</taxon>
    </lineage>
</organism>
<feature type="compositionally biased region" description="Polar residues" evidence="2">
    <location>
        <begin position="25"/>
        <end position="37"/>
    </location>
</feature>
<dbReference type="Proteomes" id="UP001054857">
    <property type="component" value="Unassembled WGS sequence"/>
</dbReference>
<feature type="region of interest" description="Disordered" evidence="2">
    <location>
        <begin position="1"/>
        <end position="69"/>
    </location>
</feature>
<feature type="compositionally biased region" description="Pro residues" evidence="2">
    <location>
        <begin position="12"/>
        <end position="21"/>
    </location>
</feature>
<feature type="compositionally biased region" description="Polar residues" evidence="2">
    <location>
        <begin position="46"/>
        <end position="60"/>
    </location>
</feature>
<evidence type="ECO:0000313" key="4">
    <source>
        <dbReference type="Proteomes" id="UP001054857"/>
    </source>
</evidence>
<feature type="coiled-coil region" evidence="1">
    <location>
        <begin position="118"/>
        <end position="152"/>
    </location>
</feature>
<comment type="caution">
    <text evidence="3">The sequence shown here is derived from an EMBL/GenBank/DDBJ whole genome shotgun (WGS) entry which is preliminary data.</text>
</comment>
<gene>
    <name evidence="3" type="ORF">Agub_g14582</name>
</gene>
<keyword evidence="1" id="KW-0175">Coiled coil</keyword>
<proteinExistence type="predicted"/>
<keyword evidence="4" id="KW-1185">Reference proteome</keyword>
<evidence type="ECO:0000256" key="1">
    <source>
        <dbReference type="SAM" id="Coils"/>
    </source>
</evidence>
<dbReference type="EMBL" id="BMAR01000057">
    <property type="protein sequence ID" value="GFR52060.1"/>
    <property type="molecule type" value="Genomic_DNA"/>
</dbReference>
<sequence length="199" mass="22171">MYAPVHAYYPAFGPPPPPPPRRATNDSVEVSSPQESRAASPAETGPASTGRNSVHHQPSSKQHKGGSQCSKACSCCKQLSQLEGRVSKVETETQASLKSIAADVAKLRKERETAWKHVSELQEQNRLMRQRQRDLEEQNNLLNRLLQEKMERATENIVVPSRYSSEPAMLRPPLVALQLNQPSVVMSMPKVPHMGTEIW</sequence>